<evidence type="ECO:0000259" key="4">
    <source>
        <dbReference type="PROSITE" id="PS51431"/>
    </source>
</evidence>
<accession>A0A2W1JLK9</accession>
<dbReference type="InterPro" id="IPR011648">
    <property type="entry name" value="Circadian_clock_KaiA"/>
</dbReference>
<dbReference type="EMBL" id="PQWO01000003">
    <property type="protein sequence ID" value="PZD74243.1"/>
    <property type="molecule type" value="Genomic_DNA"/>
</dbReference>
<feature type="domain" description="KaiA N-terminal" evidence="3">
    <location>
        <begin position="5"/>
        <end position="177"/>
    </location>
</feature>
<evidence type="ECO:0000259" key="3">
    <source>
        <dbReference type="PROSITE" id="PS51430"/>
    </source>
</evidence>
<dbReference type="PROSITE" id="PS51431">
    <property type="entry name" value="KAIA_C"/>
    <property type="match status" value="1"/>
</dbReference>
<dbReference type="Gene3D" id="1.10.1240.30">
    <property type="entry name" value="KaiA/RbsU domain"/>
    <property type="match status" value="1"/>
</dbReference>
<evidence type="ECO:0000256" key="1">
    <source>
        <dbReference type="ARBA" id="ARBA00023108"/>
    </source>
</evidence>
<comment type="caution">
    <text evidence="5">The sequence shown here is derived from an EMBL/GenBank/DDBJ whole genome shotgun (WGS) entry which is preliminary data.</text>
</comment>
<evidence type="ECO:0000313" key="6">
    <source>
        <dbReference type="Proteomes" id="UP000248857"/>
    </source>
</evidence>
<dbReference type="SMART" id="SM01247">
    <property type="entry name" value="KaiA"/>
    <property type="match status" value="1"/>
</dbReference>
<keyword evidence="6" id="KW-1185">Reference proteome</keyword>
<name>A0A2W1JLK9_9CYAN</name>
<organism evidence="5 6">
    <name type="scientific">Acaryochloris thomasi RCC1774</name>
    <dbReference type="NCBI Taxonomy" id="1764569"/>
    <lineage>
        <taxon>Bacteria</taxon>
        <taxon>Bacillati</taxon>
        <taxon>Cyanobacteriota</taxon>
        <taxon>Cyanophyceae</taxon>
        <taxon>Acaryochloridales</taxon>
        <taxon>Acaryochloridaceae</taxon>
        <taxon>Acaryochloris</taxon>
        <taxon>Acaryochloris thomasi</taxon>
    </lineage>
</organism>
<dbReference type="InterPro" id="IPR011006">
    <property type="entry name" value="CheY-like_superfamily"/>
</dbReference>
<dbReference type="Gene3D" id="3.40.50.2300">
    <property type="match status" value="1"/>
</dbReference>
<dbReference type="AlphaFoldDB" id="A0A2W1JLK9"/>
<sequence>MNSVSQSFLTIYTCVGSSALADQLEKLLKGDRYQTTHQLNTEEFVGTVENQKHLIDCLILEQTPELPNILKYLHQGAILLPAIILMPISITKAAAESQQTSADCSYHTAEVWLQQSQLGHISQQIERAVSQFLHLTAACRLPDQVEQEEMAQAEDPEWQSNLGVQQRRLSDKLQERLGYLGVYYKRNSQDFLRNLSAPAKQSLLGDLKSEYRDIVLEYFRKESRVNQKIDAFVTRVFLADVSISQILEIHMELMDAFAKKLKLEGRNEDILLDYRLTLIDTVAHLGEMYRRSIPRDA</sequence>
<dbReference type="InterPro" id="IPR020856">
    <property type="entry name" value="Circadian_clock_protein_KaiA_C"/>
</dbReference>
<dbReference type="SUPFAM" id="SSF52172">
    <property type="entry name" value="CheY-like"/>
    <property type="match status" value="1"/>
</dbReference>
<protein>
    <recommendedName>
        <fullName evidence="2">Circadian clock oscillator protein KaiA</fullName>
    </recommendedName>
</protein>
<feature type="domain" description="KaiA C-terminal" evidence="4">
    <location>
        <begin position="187"/>
        <end position="295"/>
    </location>
</feature>
<reference evidence="5 6" key="1">
    <citation type="journal article" date="2018" name="Sci. Rep.">
        <title>A novel species of the marine cyanobacterium Acaryochloris with a unique pigment content and lifestyle.</title>
        <authorList>
            <person name="Partensky F."/>
            <person name="Six C."/>
            <person name="Ratin M."/>
            <person name="Garczarek L."/>
            <person name="Vaulot D."/>
            <person name="Probert I."/>
            <person name="Calteau A."/>
            <person name="Gourvil P."/>
            <person name="Marie D."/>
            <person name="Grebert T."/>
            <person name="Bouchier C."/>
            <person name="Le Panse S."/>
            <person name="Gachenot M."/>
            <person name="Rodriguez F."/>
            <person name="Garrido J.L."/>
        </authorList>
    </citation>
    <scope>NUCLEOTIDE SEQUENCE [LARGE SCALE GENOMIC DNA]</scope>
    <source>
        <strain evidence="5 6">RCC1774</strain>
    </source>
</reference>
<gene>
    <name evidence="5" type="primary">kaiA</name>
    <name evidence="5" type="ORF">C1752_01147</name>
</gene>
<dbReference type="Pfam" id="PF07688">
    <property type="entry name" value="KaiA"/>
    <property type="match status" value="1"/>
</dbReference>
<dbReference type="Proteomes" id="UP000248857">
    <property type="component" value="Unassembled WGS sequence"/>
</dbReference>
<keyword evidence="1" id="KW-0090">Biological rhythms</keyword>
<dbReference type="OrthoDB" id="513549at2"/>
<dbReference type="InterPro" id="IPR017944">
    <property type="entry name" value="KaiA/RbsU_helical_domain_sf"/>
</dbReference>
<dbReference type="InterPro" id="IPR020844">
    <property type="entry name" value="Circadian_clock_KaiA_N"/>
</dbReference>
<evidence type="ECO:0000313" key="5">
    <source>
        <dbReference type="EMBL" id="PZD74243.1"/>
    </source>
</evidence>
<proteinExistence type="predicted"/>
<dbReference type="SUPFAM" id="SSF101215">
    <property type="entry name" value="KaiA/RbsU domain"/>
    <property type="match status" value="1"/>
</dbReference>
<evidence type="ECO:0000256" key="2">
    <source>
        <dbReference type="ARBA" id="ARBA00034852"/>
    </source>
</evidence>
<dbReference type="Pfam" id="PF21714">
    <property type="entry name" value="KaiA_N"/>
    <property type="match status" value="1"/>
</dbReference>
<dbReference type="RefSeq" id="WP_110985132.1">
    <property type="nucleotide sequence ID" value="NZ_CAWNWM010000003.1"/>
</dbReference>
<dbReference type="PROSITE" id="PS51430">
    <property type="entry name" value="KAIA_N"/>
    <property type="match status" value="1"/>
</dbReference>
<dbReference type="GO" id="GO:0007623">
    <property type="term" value="P:circadian rhythm"/>
    <property type="evidence" value="ECO:0007669"/>
    <property type="project" value="InterPro"/>
</dbReference>